<reference evidence="3" key="1">
    <citation type="submission" date="2013-06" db="EMBL/GenBank/DDBJ databases">
        <authorList>
            <person name="Zhao Q."/>
        </authorList>
    </citation>
    <scope>NUCLEOTIDE SEQUENCE</scope>
    <source>
        <strain evidence="3">cv. W1943</strain>
    </source>
</reference>
<reference evidence="2" key="2">
    <citation type="submission" date="2015-06" db="UniProtKB">
        <authorList>
            <consortium name="EnsemblPlants"/>
        </authorList>
    </citation>
    <scope>IDENTIFICATION</scope>
</reference>
<accession>A0A0E0Q2E6</accession>
<dbReference type="HOGENOM" id="CLU_904273_0_0_1"/>
<feature type="compositionally biased region" description="Basic residues" evidence="1">
    <location>
        <begin position="135"/>
        <end position="147"/>
    </location>
</feature>
<feature type="region of interest" description="Disordered" evidence="1">
    <location>
        <begin position="121"/>
        <end position="161"/>
    </location>
</feature>
<evidence type="ECO:0000313" key="3">
    <source>
        <dbReference type="Proteomes" id="UP000008022"/>
    </source>
</evidence>
<dbReference type="Gramene" id="ORUFI06G28790.1">
    <property type="protein sequence ID" value="ORUFI06G28790.1"/>
    <property type="gene ID" value="ORUFI06G28790"/>
</dbReference>
<name>A0A0E0Q2E6_ORYRU</name>
<protein>
    <submittedName>
        <fullName evidence="2">Uncharacterized protein</fullName>
    </submittedName>
</protein>
<dbReference type="AlphaFoldDB" id="A0A0E0Q2E6"/>
<evidence type="ECO:0000256" key="1">
    <source>
        <dbReference type="SAM" id="MobiDB-lite"/>
    </source>
</evidence>
<proteinExistence type="predicted"/>
<keyword evidence="3" id="KW-1185">Reference proteome</keyword>
<dbReference type="EnsemblPlants" id="ORUFI06G28790.2">
    <property type="protein sequence ID" value="ORUFI06G28790.2"/>
    <property type="gene ID" value="ORUFI06G28790"/>
</dbReference>
<evidence type="ECO:0000313" key="2">
    <source>
        <dbReference type="EnsemblPlants" id="ORUFI06G28790.2"/>
    </source>
</evidence>
<dbReference type="Gramene" id="ORUFI06G28790.2">
    <property type="protein sequence ID" value="ORUFI06G28790.2"/>
    <property type="gene ID" value="ORUFI06G28790"/>
</dbReference>
<organism evidence="2 3">
    <name type="scientific">Oryza rufipogon</name>
    <name type="common">Brownbeard rice</name>
    <name type="synonym">Asian wild rice</name>
    <dbReference type="NCBI Taxonomy" id="4529"/>
    <lineage>
        <taxon>Eukaryota</taxon>
        <taxon>Viridiplantae</taxon>
        <taxon>Streptophyta</taxon>
        <taxon>Embryophyta</taxon>
        <taxon>Tracheophyta</taxon>
        <taxon>Spermatophyta</taxon>
        <taxon>Magnoliopsida</taxon>
        <taxon>Liliopsida</taxon>
        <taxon>Poales</taxon>
        <taxon>Poaceae</taxon>
        <taxon>BOP clade</taxon>
        <taxon>Oryzoideae</taxon>
        <taxon>Oryzeae</taxon>
        <taxon>Oryzinae</taxon>
        <taxon>Oryza</taxon>
    </lineage>
</organism>
<dbReference type="Proteomes" id="UP000008022">
    <property type="component" value="Unassembled WGS sequence"/>
</dbReference>
<dbReference type="EnsemblPlants" id="ORUFI06G28790.1">
    <property type="protein sequence ID" value="ORUFI06G28790.1"/>
    <property type="gene ID" value="ORUFI06G28790"/>
</dbReference>
<sequence>MVSGLWQEVARPFQRVGELGEVELHILLVQVTRVSHSSPPNGTTWMSTARLGRNTMLVRPAPWTPIITSAELTRRAKLGMSVWLSGSAMRTSNLASAAACAMARSLRKRRELLREMMRRRGLSRRGAPVRDATARSRRKVRRRRRLKSATVTPPGERAGSMPMARWNVAPMKIRGKQCTSWSLSTSMTSYRESCRNSGVNLSSHQSLIPLSKNCTSPPKWLVLVKSGTSTLPAKPPLEKRNAGTEWLRVQSGGTAVWLAPPKGTSVNSRTSSMATASWRRAYGLILEWLPSTRMSPTAAHRSDRLLVT</sequence>